<dbReference type="SUPFAM" id="SSF54593">
    <property type="entry name" value="Glyoxalase/Bleomycin resistance protein/Dihydroxybiphenyl dioxygenase"/>
    <property type="match status" value="2"/>
</dbReference>
<feature type="domain" description="VOC" evidence="2">
    <location>
        <begin position="174"/>
        <end position="288"/>
    </location>
</feature>
<dbReference type="InterPro" id="IPR029068">
    <property type="entry name" value="Glyas_Bleomycin-R_OHBP_Dase"/>
</dbReference>
<keyword evidence="4" id="KW-1185">Reference proteome</keyword>
<protein>
    <submittedName>
        <fullName evidence="3">Catechol 2,3-dioxygenase</fullName>
        <ecNumber evidence="3">1.13.11.2</ecNumber>
    </submittedName>
</protein>
<gene>
    <name evidence="3" type="ORF">J2S11_003020</name>
</gene>
<dbReference type="InterPro" id="IPR018146">
    <property type="entry name" value="Glyoxalase_1_CS"/>
</dbReference>
<keyword evidence="1" id="KW-0479">Metal-binding</keyword>
<dbReference type="InterPro" id="IPR037523">
    <property type="entry name" value="VOC_core"/>
</dbReference>
<evidence type="ECO:0000313" key="3">
    <source>
        <dbReference type="EMBL" id="MDQ0167095.1"/>
    </source>
</evidence>
<feature type="domain" description="VOC" evidence="2">
    <location>
        <begin position="10"/>
        <end position="131"/>
    </location>
</feature>
<dbReference type="GO" id="GO:0018577">
    <property type="term" value="F:catechol 2,3-dioxygenase activity"/>
    <property type="evidence" value="ECO:0007669"/>
    <property type="project" value="UniProtKB-EC"/>
</dbReference>
<evidence type="ECO:0000256" key="1">
    <source>
        <dbReference type="ARBA" id="ARBA00022723"/>
    </source>
</evidence>
<dbReference type="RefSeq" id="WP_307395817.1">
    <property type="nucleotide sequence ID" value="NZ_BAAADK010000046.1"/>
</dbReference>
<sequence>MSFSIHPQTSIGYVHLRISSLERSVDFYTKKIGFSVLRQEQAENGNNMALLTVDGQTPLLILEELPDAAPKSRTTGLYHLAVLVPSRQALANWLFHFNEQEGRLEGASDHLFSEALYLSDPDHNGIEVYADRPREQWPKQDDGMLKGESLPLDIQQLWNEAERSSKNELPEGTTIGHIHLHVDHMKKAEDFYHGVLGFDVMIRMADHALFVAAGGYHHHIGLNTWVGVGAPPNPPHAVGLSVFSIQLQNKEEFDVIADRLKAANIKLDEQEAGLLVQDPAGNTIHFTY</sequence>
<organism evidence="3 4">
    <name type="scientific">Caldalkalibacillus horti</name>
    <dbReference type="NCBI Taxonomy" id="77523"/>
    <lineage>
        <taxon>Bacteria</taxon>
        <taxon>Bacillati</taxon>
        <taxon>Bacillota</taxon>
        <taxon>Bacilli</taxon>
        <taxon>Bacillales</taxon>
        <taxon>Bacillaceae</taxon>
        <taxon>Caldalkalibacillus</taxon>
    </lineage>
</organism>
<dbReference type="EC" id="1.13.11.2" evidence="3"/>
<dbReference type="PANTHER" id="PTHR43279:SF1">
    <property type="entry name" value="CATECHOL-2,3-DIOXYGENASE"/>
    <property type="match status" value="1"/>
</dbReference>
<dbReference type="PROSITE" id="PS51819">
    <property type="entry name" value="VOC"/>
    <property type="match status" value="2"/>
</dbReference>
<evidence type="ECO:0000313" key="4">
    <source>
        <dbReference type="Proteomes" id="UP001235840"/>
    </source>
</evidence>
<reference evidence="3 4" key="1">
    <citation type="submission" date="2023-07" db="EMBL/GenBank/DDBJ databases">
        <title>Genomic Encyclopedia of Type Strains, Phase IV (KMG-IV): sequencing the most valuable type-strain genomes for metagenomic binning, comparative biology and taxonomic classification.</title>
        <authorList>
            <person name="Goeker M."/>
        </authorList>
    </citation>
    <scope>NUCLEOTIDE SEQUENCE [LARGE SCALE GENOMIC DNA]</scope>
    <source>
        <strain evidence="3 4">DSM 12751</strain>
    </source>
</reference>
<accession>A0ABT9W1G7</accession>
<dbReference type="InterPro" id="IPR004360">
    <property type="entry name" value="Glyas_Fos-R_dOase_dom"/>
</dbReference>
<dbReference type="CDD" id="cd16359">
    <property type="entry name" value="VOC_BsCatE_like_C"/>
    <property type="match status" value="1"/>
</dbReference>
<keyword evidence="3" id="KW-0560">Oxidoreductase</keyword>
<name>A0ABT9W1G7_9BACI</name>
<evidence type="ECO:0000259" key="2">
    <source>
        <dbReference type="PROSITE" id="PS51819"/>
    </source>
</evidence>
<comment type="caution">
    <text evidence="3">The sequence shown here is derived from an EMBL/GenBank/DDBJ whole genome shotgun (WGS) entry which is preliminary data.</text>
</comment>
<dbReference type="Pfam" id="PF00903">
    <property type="entry name" value="Glyoxalase"/>
    <property type="match status" value="2"/>
</dbReference>
<dbReference type="Gene3D" id="3.10.180.10">
    <property type="entry name" value="2,3-Dihydroxybiphenyl 1,2-Dioxygenase, domain 1"/>
    <property type="match status" value="2"/>
</dbReference>
<dbReference type="CDD" id="cd07255">
    <property type="entry name" value="VOC_BsCatE_like_N"/>
    <property type="match status" value="1"/>
</dbReference>
<dbReference type="PANTHER" id="PTHR43279">
    <property type="entry name" value="CATECHOL-2,3-DIOXYGENASE"/>
    <property type="match status" value="1"/>
</dbReference>
<dbReference type="EMBL" id="JAUSTY010000013">
    <property type="protein sequence ID" value="MDQ0167095.1"/>
    <property type="molecule type" value="Genomic_DNA"/>
</dbReference>
<dbReference type="Proteomes" id="UP001235840">
    <property type="component" value="Unassembled WGS sequence"/>
</dbReference>
<dbReference type="PROSITE" id="PS00934">
    <property type="entry name" value="GLYOXALASE_I_1"/>
    <property type="match status" value="1"/>
</dbReference>
<proteinExistence type="predicted"/>